<proteinExistence type="predicted"/>
<feature type="compositionally biased region" description="Pro residues" evidence="1">
    <location>
        <begin position="279"/>
        <end position="295"/>
    </location>
</feature>
<dbReference type="PANTHER" id="PTHR30173">
    <property type="entry name" value="SIGMA 19 FACTOR"/>
    <property type="match status" value="1"/>
</dbReference>
<evidence type="ECO:0000259" key="2">
    <source>
        <dbReference type="Pfam" id="PF04542"/>
    </source>
</evidence>
<dbReference type="Proteomes" id="UP001500443">
    <property type="component" value="Unassembled WGS sequence"/>
</dbReference>
<accession>A0ABN2ZB02</accession>
<dbReference type="Pfam" id="PF04542">
    <property type="entry name" value="Sigma70_r2"/>
    <property type="match status" value="1"/>
</dbReference>
<evidence type="ECO:0000313" key="4">
    <source>
        <dbReference type="Proteomes" id="UP001500443"/>
    </source>
</evidence>
<comment type="caution">
    <text evidence="3">The sequence shown here is derived from an EMBL/GenBank/DDBJ whole genome shotgun (WGS) entry which is preliminary data.</text>
</comment>
<feature type="region of interest" description="Disordered" evidence="1">
    <location>
        <begin position="252"/>
        <end position="313"/>
    </location>
</feature>
<feature type="domain" description="RNA polymerase sigma-70 region 2" evidence="2">
    <location>
        <begin position="12"/>
        <end position="74"/>
    </location>
</feature>
<keyword evidence="4" id="KW-1185">Reference proteome</keyword>
<dbReference type="InterPro" id="IPR007627">
    <property type="entry name" value="RNA_pol_sigma70_r2"/>
</dbReference>
<evidence type="ECO:0000256" key="1">
    <source>
        <dbReference type="SAM" id="MobiDB-lite"/>
    </source>
</evidence>
<sequence>MDEHDWLAARFETDRPRLRALAYRVLGSADEADDAVQESWIRLSRADGVRAKDLDGCLRTTVARVSLHMLRSRKARPEILVDATEPGEPPADPEQEVLLADSVRLAMLVVLDTLTPPERLAYVLHDMFAVPFEEIAAVVDRALAAALRLAGRARDRVRRSGPAGGYGGGPGAGGAKSGVTGGVTGGATGDPKDAGKGAAGSAYGESVYDAAGSGDDGVDPAVKAGADIAGAFFAASRDGDFEALLTVLDPDHPVRPEAPAGRAGAAGDADAETPDAETPAPPDPAAPHPTPPEPAAPRTAGARAERRGDAVVGATEVNGTESVTRVCTVRTWAPVPALIDGGAGLVWVQDGRPQIAFRFTVRDGEITGAELETDLSGLSIVY</sequence>
<dbReference type="EMBL" id="BAAAPF010000209">
    <property type="protein sequence ID" value="GAA2139527.1"/>
    <property type="molecule type" value="Genomic_DNA"/>
</dbReference>
<dbReference type="RefSeq" id="WP_344292303.1">
    <property type="nucleotide sequence ID" value="NZ_BAAAPF010000209.1"/>
</dbReference>
<dbReference type="Gene3D" id="1.10.1740.10">
    <property type="match status" value="1"/>
</dbReference>
<feature type="compositionally biased region" description="Low complexity" evidence="1">
    <location>
        <begin position="257"/>
        <end position="268"/>
    </location>
</feature>
<protein>
    <recommendedName>
        <fullName evidence="2">RNA polymerase sigma-70 region 2 domain-containing protein</fullName>
    </recommendedName>
</protein>
<organism evidence="3 4">
    <name type="scientific">Streptomyces synnematoformans</name>
    <dbReference type="NCBI Taxonomy" id="415721"/>
    <lineage>
        <taxon>Bacteria</taxon>
        <taxon>Bacillati</taxon>
        <taxon>Actinomycetota</taxon>
        <taxon>Actinomycetes</taxon>
        <taxon>Kitasatosporales</taxon>
        <taxon>Streptomycetaceae</taxon>
        <taxon>Streptomyces</taxon>
    </lineage>
</organism>
<name>A0ABN2ZB02_9ACTN</name>
<dbReference type="InterPro" id="IPR052704">
    <property type="entry name" value="ECF_Sigma-70_Domain"/>
</dbReference>
<evidence type="ECO:0000313" key="3">
    <source>
        <dbReference type="EMBL" id="GAA2139527.1"/>
    </source>
</evidence>
<dbReference type="InterPro" id="IPR013324">
    <property type="entry name" value="RNA_pol_sigma_r3/r4-like"/>
</dbReference>
<feature type="region of interest" description="Disordered" evidence="1">
    <location>
        <begin position="157"/>
        <end position="201"/>
    </location>
</feature>
<dbReference type="SUPFAM" id="SSF88946">
    <property type="entry name" value="Sigma2 domain of RNA polymerase sigma factors"/>
    <property type="match status" value="1"/>
</dbReference>
<dbReference type="SUPFAM" id="SSF88659">
    <property type="entry name" value="Sigma3 and sigma4 domains of RNA polymerase sigma factors"/>
    <property type="match status" value="1"/>
</dbReference>
<feature type="compositionally biased region" description="Gly residues" evidence="1">
    <location>
        <begin position="162"/>
        <end position="188"/>
    </location>
</feature>
<dbReference type="InterPro" id="IPR013325">
    <property type="entry name" value="RNA_pol_sigma_r2"/>
</dbReference>
<reference evidence="3 4" key="1">
    <citation type="journal article" date="2019" name="Int. J. Syst. Evol. Microbiol.">
        <title>The Global Catalogue of Microorganisms (GCM) 10K type strain sequencing project: providing services to taxonomists for standard genome sequencing and annotation.</title>
        <authorList>
            <consortium name="The Broad Institute Genomics Platform"/>
            <consortium name="The Broad Institute Genome Sequencing Center for Infectious Disease"/>
            <person name="Wu L."/>
            <person name="Ma J."/>
        </authorList>
    </citation>
    <scope>NUCLEOTIDE SEQUENCE [LARGE SCALE GENOMIC DNA]</scope>
    <source>
        <strain evidence="3 4">JCM 15481</strain>
    </source>
</reference>
<gene>
    <name evidence="3" type="ORF">GCM10009802_49540</name>
</gene>
<dbReference type="PANTHER" id="PTHR30173:SF43">
    <property type="entry name" value="ECF RNA POLYMERASE SIGMA FACTOR SIGI-RELATED"/>
    <property type="match status" value="1"/>
</dbReference>